<protein>
    <submittedName>
        <fullName evidence="1">Cell division control protein 6</fullName>
    </submittedName>
</protein>
<organism evidence="1 2">
    <name type="scientific">Halorubrum distributum JCM 13916</name>
    <dbReference type="NCBI Taxonomy" id="1230455"/>
    <lineage>
        <taxon>Archaea</taxon>
        <taxon>Methanobacteriati</taxon>
        <taxon>Methanobacteriota</taxon>
        <taxon>Stenosarchaea group</taxon>
        <taxon>Halobacteria</taxon>
        <taxon>Halobacteriales</taxon>
        <taxon>Haloferacaceae</taxon>
        <taxon>Halorubrum</taxon>
        <taxon>Halorubrum distributum group</taxon>
    </lineage>
</organism>
<comment type="caution">
    <text evidence="1">The sequence shown here is derived from an EMBL/GenBank/DDBJ whole genome shotgun (WGS) entry which is preliminary data.</text>
</comment>
<dbReference type="AlphaFoldDB" id="M0PQD0"/>
<gene>
    <name evidence="1" type="ORF">C462_08020</name>
</gene>
<dbReference type="GO" id="GO:0051301">
    <property type="term" value="P:cell division"/>
    <property type="evidence" value="ECO:0007669"/>
    <property type="project" value="UniProtKB-KW"/>
</dbReference>
<dbReference type="EMBL" id="AOJJ01000057">
    <property type="protein sequence ID" value="EMA71050.1"/>
    <property type="molecule type" value="Genomic_DNA"/>
</dbReference>
<dbReference type="Proteomes" id="UP000011528">
    <property type="component" value="Unassembled WGS sequence"/>
</dbReference>
<accession>M0PQD0</accession>
<evidence type="ECO:0000313" key="2">
    <source>
        <dbReference type="Proteomes" id="UP000011528"/>
    </source>
</evidence>
<evidence type="ECO:0000313" key="1">
    <source>
        <dbReference type="EMBL" id="EMA71050.1"/>
    </source>
</evidence>
<reference evidence="1 2" key="1">
    <citation type="journal article" date="2014" name="PLoS Genet.">
        <title>Phylogenetically driven sequencing of extremely halophilic archaea reveals strategies for static and dynamic osmo-response.</title>
        <authorList>
            <person name="Becker E.A."/>
            <person name="Seitzer P.M."/>
            <person name="Tritt A."/>
            <person name="Larsen D."/>
            <person name="Krusor M."/>
            <person name="Yao A.I."/>
            <person name="Wu D."/>
            <person name="Madern D."/>
            <person name="Eisen J.A."/>
            <person name="Darling A.E."/>
            <person name="Facciotti M.T."/>
        </authorList>
    </citation>
    <scope>NUCLEOTIDE SEQUENCE [LARGE SCALE GENOMIC DNA]</scope>
    <source>
        <strain evidence="1 2">JCM 13916</strain>
    </source>
</reference>
<name>M0PQD0_9EURY</name>
<dbReference type="PATRIC" id="fig|1230455.3.peg.1540"/>
<proteinExistence type="predicted"/>
<keyword evidence="1" id="KW-0132">Cell division</keyword>
<sequence>MCDDDLTGFHLSISLGTRCIPVPSARRTRRCQYEFDVGLGVVGDVVRDFDSIALPTGVAARIE</sequence>
<keyword evidence="1" id="KW-0131">Cell cycle</keyword>